<evidence type="ECO:0000256" key="1">
    <source>
        <dbReference type="ARBA" id="ARBA00023172"/>
    </source>
</evidence>
<dbReference type="InterPro" id="IPR002104">
    <property type="entry name" value="Integrase_catalytic"/>
</dbReference>
<proteinExistence type="predicted"/>
<sequence length="118" mass="14012">MEELTKKQIEDYRKLCYERDHGRLLTPVDYALSAKPTIWIRFQHICEKYNKTYKEELPKITPHVCRHTFCSNMAKSGMNPKTLQYIMGHSDIPVTLNTYTHVNYEDAEKEMKRIENGD</sequence>
<dbReference type="SUPFAM" id="SSF56349">
    <property type="entry name" value="DNA breaking-rejoining enzymes"/>
    <property type="match status" value="1"/>
</dbReference>
<dbReference type="Gene3D" id="1.10.443.10">
    <property type="entry name" value="Intergrase catalytic core"/>
    <property type="match status" value="1"/>
</dbReference>
<keyword evidence="4" id="KW-1185">Reference proteome</keyword>
<evidence type="ECO:0000313" key="4">
    <source>
        <dbReference type="Proteomes" id="UP001600941"/>
    </source>
</evidence>
<reference evidence="3 4" key="1">
    <citation type="submission" date="2024-04" db="EMBL/GenBank/DDBJ databases">
        <title>Defined microbial consortia suppress multidrug-resistant proinflammatory Enterobacteriaceae via ecological control.</title>
        <authorList>
            <person name="Furuichi M."/>
            <person name="Kawaguchi T."/>
            <person name="Pust M."/>
            <person name="Yasuma K."/>
            <person name="Plichta D."/>
            <person name="Hasegawa N."/>
            <person name="Ohya T."/>
            <person name="Bhattarai S."/>
            <person name="Sasajima S."/>
            <person name="Aoto Y."/>
            <person name="Tuganbaev T."/>
            <person name="Yaginuma M."/>
            <person name="Ueda M."/>
            <person name="Okahashi N."/>
            <person name="Amafuji K."/>
            <person name="Kiridooshi Y."/>
            <person name="Sugita K."/>
            <person name="Strazar M."/>
            <person name="Skelly A."/>
            <person name="Suda W."/>
            <person name="Hattori M."/>
            <person name="Nakamoto N."/>
            <person name="Caballero S."/>
            <person name="Norman J."/>
            <person name="Olle B."/>
            <person name="Tanoue T."/>
            <person name="Arita M."/>
            <person name="Bucci V."/>
            <person name="Atarashi K."/>
            <person name="Xavier R."/>
            <person name="Honda K."/>
        </authorList>
    </citation>
    <scope>NUCLEOTIDE SEQUENCE [LARGE SCALE GENOMIC DNA]</scope>
    <source>
        <strain evidence="4">k34-0107-D12</strain>
    </source>
</reference>
<evidence type="ECO:0000313" key="3">
    <source>
        <dbReference type="EMBL" id="GAA6500766.1"/>
    </source>
</evidence>
<dbReference type="InterPro" id="IPR013762">
    <property type="entry name" value="Integrase-like_cat_sf"/>
</dbReference>
<comment type="caution">
    <text evidence="3">The sequence shown here is derived from an EMBL/GenBank/DDBJ whole genome shotgun (WGS) entry which is preliminary data.</text>
</comment>
<feature type="domain" description="Tyr recombinase" evidence="2">
    <location>
        <begin position="1"/>
        <end position="112"/>
    </location>
</feature>
<evidence type="ECO:0000259" key="2">
    <source>
        <dbReference type="PROSITE" id="PS51898"/>
    </source>
</evidence>
<dbReference type="Proteomes" id="UP001600941">
    <property type="component" value="Unassembled WGS sequence"/>
</dbReference>
<accession>A0ABQ0BW62</accession>
<protein>
    <recommendedName>
        <fullName evidence="2">Tyr recombinase domain-containing protein</fullName>
    </recommendedName>
</protein>
<keyword evidence="1" id="KW-0233">DNA recombination</keyword>
<dbReference type="Pfam" id="PF00589">
    <property type="entry name" value="Phage_integrase"/>
    <property type="match status" value="1"/>
</dbReference>
<organism evidence="3 4">
    <name type="scientific">Blautia parvula</name>
    <dbReference type="NCBI Taxonomy" id="2877527"/>
    <lineage>
        <taxon>Bacteria</taxon>
        <taxon>Bacillati</taxon>
        <taxon>Bacillota</taxon>
        <taxon>Clostridia</taxon>
        <taxon>Lachnospirales</taxon>
        <taxon>Lachnospiraceae</taxon>
        <taxon>Blautia</taxon>
    </lineage>
</organism>
<gene>
    <name evidence="3" type="ORF">K340107D12_35820</name>
</gene>
<dbReference type="EMBL" id="BAABZQ010000001">
    <property type="protein sequence ID" value="GAA6500766.1"/>
    <property type="molecule type" value="Genomic_DNA"/>
</dbReference>
<name>A0ABQ0BW62_9FIRM</name>
<dbReference type="PROSITE" id="PS51898">
    <property type="entry name" value="TYR_RECOMBINASE"/>
    <property type="match status" value="1"/>
</dbReference>
<dbReference type="InterPro" id="IPR011010">
    <property type="entry name" value="DNA_brk_join_enz"/>
</dbReference>